<evidence type="ECO:0000256" key="1">
    <source>
        <dbReference type="ARBA" id="ARBA00004196"/>
    </source>
</evidence>
<name>A0AAN4VNF1_BIFAD</name>
<dbReference type="InterPro" id="IPR042229">
    <property type="entry name" value="Listeria/Bacterioides_rpt_sf"/>
</dbReference>
<gene>
    <name evidence="4" type="ORF">BIFAD42_12230</name>
</gene>
<feature type="compositionally biased region" description="Polar residues" evidence="2">
    <location>
        <begin position="28"/>
        <end position="51"/>
    </location>
</feature>
<dbReference type="Proteomes" id="UP000886943">
    <property type="component" value="Unassembled WGS sequence"/>
</dbReference>
<dbReference type="PROSITE" id="PS51257">
    <property type="entry name" value="PROKAR_LIPOPROTEIN"/>
    <property type="match status" value="1"/>
</dbReference>
<evidence type="ECO:0000313" key="4">
    <source>
        <dbReference type="EMBL" id="GJD14239.1"/>
    </source>
</evidence>
<dbReference type="PANTHER" id="PTHR30032:SF1">
    <property type="entry name" value="N-ACETYLMURAMOYL-L-ALANINE AMIDASE LYTC"/>
    <property type="match status" value="1"/>
</dbReference>
<evidence type="ECO:0000313" key="5">
    <source>
        <dbReference type="Proteomes" id="UP000886943"/>
    </source>
</evidence>
<dbReference type="InterPro" id="IPR051922">
    <property type="entry name" value="Bact_Sporulation_Assoc"/>
</dbReference>
<comment type="subcellular location">
    <subcellularLocation>
        <location evidence="1">Cell envelope</location>
    </subcellularLocation>
</comment>
<accession>A0AAN4VNF1</accession>
<dbReference type="Pfam" id="PF04122">
    <property type="entry name" value="CW_binding_2"/>
    <property type="match status" value="3"/>
</dbReference>
<dbReference type="Pfam" id="PF09479">
    <property type="entry name" value="Flg_new"/>
    <property type="match status" value="1"/>
</dbReference>
<proteinExistence type="predicted"/>
<sequence>MKRRIMTALVSTAVALSCGLAGPAAQAGEQSPSPEYTATQQTESSTGATEQSAGATSRAARASYPSGLSFSYVSGNGKETPVPNFNPSKNVAHYNASGSTVKATRVPSGWYIQWGVLYDSVSRTNAILYIVSKGSTEYRYWFVHARGAVHTTDELRSVIITVNGRNVNNGDPSKGFTVHGASYGSEIGYKELPDGWVMGGEYTNTYYQYTATPENSRSPRVIYKIMFDYVPPKDNIADLKNMMAFLPDGNPVTDFNPANAQLETNKRDYVLHANIPRGTTSIRLTGVPSSWKTTYNDCSGPYRCIVNIQGPIGSEVSMWFEFTDDYIPSYTVSFDSKGGQSVAPQYVKSGATITKPQDPYRKGYIFRGWSLNGTDEYALSTPVTGPLKLQALWDIDYRPAMERIAGNTQYDTMSALVSKQNPSQAGTLIVASGENYPDALAASSVAGALHAPILLTAKKELSLQALQQVNKIQPSTIIIVGGSNAVSANAERSLKSNCGNVQRVYGATRVDTALALYRSDTRFDFTWSDTAIVTTADNYADALSMSAWAYRSSSPIFLVSNKADNAKQIAALKDGDFSDIVIAGGTQAVNKQIEQQIADATGITPTRLSGETRYDTSIAIAKWLTQYTALGVDGAVFATGQNYPDALAAGPLAGAQDGLLILVNPADPSSAVNFLKPYKDAVQHAYVAGGTNALGENVTAQIADILNMQRP</sequence>
<organism evidence="4 5">
    <name type="scientific">Bifidobacterium adolescentis</name>
    <dbReference type="NCBI Taxonomy" id="1680"/>
    <lineage>
        <taxon>Bacteria</taxon>
        <taxon>Bacillati</taxon>
        <taxon>Actinomycetota</taxon>
        <taxon>Actinomycetes</taxon>
        <taxon>Bifidobacteriales</taxon>
        <taxon>Bifidobacteriaceae</taxon>
        <taxon>Bifidobacterium</taxon>
    </lineage>
</organism>
<evidence type="ECO:0000256" key="3">
    <source>
        <dbReference type="SAM" id="SignalP"/>
    </source>
</evidence>
<dbReference type="GO" id="GO:0030313">
    <property type="term" value="C:cell envelope"/>
    <property type="evidence" value="ECO:0007669"/>
    <property type="project" value="UniProtKB-SubCell"/>
</dbReference>
<dbReference type="PANTHER" id="PTHR30032">
    <property type="entry name" value="N-ACETYLMURAMOYL-L-ALANINE AMIDASE-RELATED"/>
    <property type="match status" value="1"/>
</dbReference>
<dbReference type="EMBL" id="BPPZ01000005">
    <property type="protein sequence ID" value="GJD14239.1"/>
    <property type="molecule type" value="Genomic_DNA"/>
</dbReference>
<dbReference type="RefSeq" id="WP_223895489.1">
    <property type="nucleotide sequence ID" value="NZ_BPPZ01000005.1"/>
</dbReference>
<feature type="region of interest" description="Disordered" evidence="2">
    <location>
        <begin position="24"/>
        <end position="60"/>
    </location>
</feature>
<protein>
    <recommendedName>
        <fullName evidence="6">Cell wall-binding repeat-containing protein</fullName>
    </recommendedName>
</protein>
<feature type="signal peptide" evidence="3">
    <location>
        <begin position="1"/>
        <end position="27"/>
    </location>
</feature>
<dbReference type="InterPro" id="IPR007253">
    <property type="entry name" value="Cell_wall-bd_2"/>
</dbReference>
<dbReference type="InterPro" id="IPR013378">
    <property type="entry name" value="InlB-like_B-rpt"/>
</dbReference>
<dbReference type="Gene3D" id="3.40.50.12090">
    <property type="match status" value="2"/>
</dbReference>
<evidence type="ECO:0008006" key="6">
    <source>
        <dbReference type="Google" id="ProtNLM"/>
    </source>
</evidence>
<dbReference type="Gene3D" id="2.60.40.4270">
    <property type="entry name" value="Listeria-Bacteroides repeat domain"/>
    <property type="match status" value="1"/>
</dbReference>
<dbReference type="AlphaFoldDB" id="A0AAN4VNF1"/>
<evidence type="ECO:0000256" key="2">
    <source>
        <dbReference type="SAM" id="MobiDB-lite"/>
    </source>
</evidence>
<reference evidence="4" key="1">
    <citation type="submission" date="2021-08" db="EMBL/GenBank/DDBJ databases">
        <title>Draft genome sequence of the GABA producer Bifidobacterium adolescentis 4-2, isolated from healthy human feces.</title>
        <authorList>
            <person name="Altaib H."/>
            <person name="Niwa R."/>
            <person name="Abe M."/>
            <person name="Suzuki T."/>
        </authorList>
    </citation>
    <scope>NUCLEOTIDE SEQUENCE</scope>
    <source>
        <strain evidence="4">4-2</strain>
    </source>
</reference>
<comment type="caution">
    <text evidence="4">The sequence shown here is derived from an EMBL/GenBank/DDBJ whole genome shotgun (WGS) entry which is preliminary data.</text>
</comment>
<keyword evidence="3" id="KW-0732">Signal</keyword>
<feature type="chain" id="PRO_5042907956" description="Cell wall-binding repeat-containing protein" evidence="3">
    <location>
        <begin position="28"/>
        <end position="711"/>
    </location>
</feature>